<gene>
    <name evidence="2" type="ORF">IAA17_10035</name>
</gene>
<protein>
    <submittedName>
        <fullName evidence="2">Uncharacterized protein</fullName>
    </submittedName>
</protein>
<organism evidence="2 3">
    <name type="scientific">Candidatus Lachnoclostridium stercorigallinarum</name>
    <dbReference type="NCBI Taxonomy" id="2838634"/>
    <lineage>
        <taxon>Bacteria</taxon>
        <taxon>Bacillati</taxon>
        <taxon>Bacillota</taxon>
        <taxon>Clostridia</taxon>
        <taxon>Lachnospirales</taxon>
        <taxon>Lachnospiraceae</taxon>
    </lineage>
</organism>
<proteinExistence type="predicted"/>
<sequence>MTYVWINPVTDRMYDGDRLDEFLNKHGFLRVYCREDWGSAVRKKYRELTEHMGAASEKEIGPRESGPRENGSREAEVVADVRCPAVEKLLRETDHPGLTVPAIEPILLHCAREISGREELQGSFKVITTPCLALAEAGNRLKLPETEFLPWNVFVRRLGEGLPGRKLESSPIPPGFFGNPEDTDVVTGPEAVESYLREKRWKGVKMVEFLYCTGGCHGGDGVTGL</sequence>
<evidence type="ECO:0000313" key="2">
    <source>
        <dbReference type="EMBL" id="HIZ80111.1"/>
    </source>
</evidence>
<reference evidence="2" key="2">
    <citation type="submission" date="2021-04" db="EMBL/GenBank/DDBJ databases">
        <authorList>
            <person name="Gilroy R."/>
        </authorList>
    </citation>
    <scope>NUCLEOTIDE SEQUENCE</scope>
    <source>
        <strain evidence="2">ChiBcec1-1093</strain>
    </source>
</reference>
<dbReference type="AlphaFoldDB" id="A0A9D2GK94"/>
<reference evidence="2" key="1">
    <citation type="journal article" date="2021" name="PeerJ">
        <title>Extensive microbial diversity within the chicken gut microbiome revealed by metagenomics and culture.</title>
        <authorList>
            <person name="Gilroy R."/>
            <person name="Ravi A."/>
            <person name="Getino M."/>
            <person name="Pursley I."/>
            <person name="Horton D.L."/>
            <person name="Alikhan N.F."/>
            <person name="Baker D."/>
            <person name="Gharbi K."/>
            <person name="Hall N."/>
            <person name="Watson M."/>
            <person name="Adriaenssens E.M."/>
            <person name="Foster-Nyarko E."/>
            <person name="Jarju S."/>
            <person name="Secka A."/>
            <person name="Antonio M."/>
            <person name="Oren A."/>
            <person name="Chaudhuri R.R."/>
            <person name="La Ragione R."/>
            <person name="Hildebrand F."/>
            <person name="Pallen M.J."/>
        </authorList>
    </citation>
    <scope>NUCLEOTIDE SEQUENCE</scope>
    <source>
        <strain evidence="2">ChiBcec1-1093</strain>
    </source>
</reference>
<dbReference type="EMBL" id="DXBC01000160">
    <property type="protein sequence ID" value="HIZ80111.1"/>
    <property type="molecule type" value="Genomic_DNA"/>
</dbReference>
<feature type="region of interest" description="Disordered" evidence="1">
    <location>
        <begin position="53"/>
        <end position="76"/>
    </location>
</feature>
<accession>A0A9D2GK94</accession>
<evidence type="ECO:0000313" key="3">
    <source>
        <dbReference type="Proteomes" id="UP000824101"/>
    </source>
</evidence>
<dbReference type="Proteomes" id="UP000824101">
    <property type="component" value="Unassembled WGS sequence"/>
</dbReference>
<evidence type="ECO:0000256" key="1">
    <source>
        <dbReference type="SAM" id="MobiDB-lite"/>
    </source>
</evidence>
<name>A0A9D2GK94_9FIRM</name>
<comment type="caution">
    <text evidence="2">The sequence shown here is derived from an EMBL/GenBank/DDBJ whole genome shotgun (WGS) entry which is preliminary data.</text>
</comment>